<protein>
    <submittedName>
        <fullName evidence="3">Uncharacterized protein</fullName>
    </submittedName>
</protein>
<sequence>MKKSAIVARTMLASIVMAACMQGAPVHAQRVDPDVLVLRAILDKPEAEIERDFQNKHPSHRAPTGNESDLFGNRRTRRFRLSDLTPSRSPASASP</sequence>
<gene>
    <name evidence="3" type="ORF">GCM10023165_36640</name>
</gene>
<evidence type="ECO:0000313" key="4">
    <source>
        <dbReference type="Proteomes" id="UP001500975"/>
    </source>
</evidence>
<name>A0ABP8I2E4_9BURK</name>
<organism evidence="3 4">
    <name type="scientific">Variovorax defluvii</name>
    <dbReference type="NCBI Taxonomy" id="913761"/>
    <lineage>
        <taxon>Bacteria</taxon>
        <taxon>Pseudomonadati</taxon>
        <taxon>Pseudomonadota</taxon>
        <taxon>Betaproteobacteria</taxon>
        <taxon>Burkholderiales</taxon>
        <taxon>Comamonadaceae</taxon>
        <taxon>Variovorax</taxon>
    </lineage>
</organism>
<feature type="signal peptide" evidence="2">
    <location>
        <begin position="1"/>
        <end position="18"/>
    </location>
</feature>
<keyword evidence="4" id="KW-1185">Reference proteome</keyword>
<reference evidence="4" key="1">
    <citation type="journal article" date="2019" name="Int. J. Syst. Evol. Microbiol.">
        <title>The Global Catalogue of Microorganisms (GCM) 10K type strain sequencing project: providing services to taxonomists for standard genome sequencing and annotation.</title>
        <authorList>
            <consortium name="The Broad Institute Genomics Platform"/>
            <consortium name="The Broad Institute Genome Sequencing Center for Infectious Disease"/>
            <person name="Wu L."/>
            <person name="Ma J."/>
        </authorList>
    </citation>
    <scope>NUCLEOTIDE SEQUENCE [LARGE SCALE GENOMIC DNA]</scope>
    <source>
        <strain evidence="4">JCM 17804</strain>
    </source>
</reference>
<evidence type="ECO:0000256" key="1">
    <source>
        <dbReference type="SAM" id="MobiDB-lite"/>
    </source>
</evidence>
<evidence type="ECO:0000313" key="3">
    <source>
        <dbReference type="EMBL" id="GAA4349652.1"/>
    </source>
</evidence>
<dbReference type="EMBL" id="BAABGJ010000059">
    <property type="protein sequence ID" value="GAA4349652.1"/>
    <property type="molecule type" value="Genomic_DNA"/>
</dbReference>
<evidence type="ECO:0000256" key="2">
    <source>
        <dbReference type="SAM" id="SignalP"/>
    </source>
</evidence>
<keyword evidence="2" id="KW-0732">Signal</keyword>
<dbReference type="Proteomes" id="UP001500975">
    <property type="component" value="Unassembled WGS sequence"/>
</dbReference>
<comment type="caution">
    <text evidence="3">The sequence shown here is derived from an EMBL/GenBank/DDBJ whole genome shotgun (WGS) entry which is preliminary data.</text>
</comment>
<feature type="compositionally biased region" description="Polar residues" evidence="1">
    <location>
        <begin position="84"/>
        <end position="95"/>
    </location>
</feature>
<proteinExistence type="predicted"/>
<feature type="chain" id="PRO_5045589472" evidence="2">
    <location>
        <begin position="19"/>
        <end position="95"/>
    </location>
</feature>
<dbReference type="PROSITE" id="PS51257">
    <property type="entry name" value="PROKAR_LIPOPROTEIN"/>
    <property type="match status" value="1"/>
</dbReference>
<feature type="region of interest" description="Disordered" evidence="1">
    <location>
        <begin position="50"/>
        <end position="95"/>
    </location>
</feature>
<accession>A0ABP8I2E4</accession>